<protein>
    <recommendedName>
        <fullName evidence="8">Protein kinase domain-containing protein</fullName>
    </recommendedName>
</protein>
<dbReference type="PROSITE" id="PS50011">
    <property type="entry name" value="PROTEIN_KINASE_DOM"/>
    <property type="match status" value="1"/>
</dbReference>
<keyword evidence="10" id="KW-1185">Reference proteome</keyword>
<dbReference type="InterPro" id="IPR000719">
    <property type="entry name" value="Prot_kinase_dom"/>
</dbReference>
<dbReference type="CDD" id="cd14014">
    <property type="entry name" value="STKc_PknB_like"/>
    <property type="match status" value="1"/>
</dbReference>
<proteinExistence type="predicted"/>
<reference evidence="9 10" key="1">
    <citation type="submission" date="2017-10" db="EMBL/GenBank/DDBJ databases">
        <title>Whole genome sequencing of members of genus Pseudoxanthomonas.</title>
        <authorList>
            <person name="Kumar S."/>
            <person name="Bansal K."/>
            <person name="Kaur A."/>
            <person name="Patil P."/>
            <person name="Sharma S."/>
            <person name="Patil P.B."/>
        </authorList>
    </citation>
    <scope>NUCLEOTIDE SEQUENCE [LARGE SCALE GENOMIC DNA]</scope>
    <source>
        <strain evidence="9 10">DSM 17109</strain>
    </source>
</reference>
<dbReference type="InterPro" id="IPR008271">
    <property type="entry name" value="Ser/Thr_kinase_AS"/>
</dbReference>
<comment type="caution">
    <text evidence="9">The sequence shown here is derived from an EMBL/GenBank/DDBJ whole genome shotgun (WGS) entry which is preliminary data.</text>
</comment>
<dbReference type="Proteomes" id="UP000781710">
    <property type="component" value="Unassembled WGS sequence"/>
</dbReference>
<keyword evidence="3" id="KW-0418">Kinase</keyword>
<evidence type="ECO:0000256" key="1">
    <source>
        <dbReference type="ARBA" id="ARBA00022679"/>
    </source>
</evidence>
<gene>
    <name evidence="9" type="ORF">CSC78_00370</name>
</gene>
<dbReference type="Gene3D" id="1.25.40.10">
    <property type="entry name" value="Tetratricopeptide repeat domain"/>
    <property type="match status" value="1"/>
</dbReference>
<feature type="region of interest" description="Disordered" evidence="6">
    <location>
        <begin position="306"/>
        <end position="333"/>
    </location>
</feature>
<evidence type="ECO:0000256" key="5">
    <source>
        <dbReference type="PROSITE-ProRule" id="PRU10141"/>
    </source>
</evidence>
<dbReference type="SUPFAM" id="SSF56112">
    <property type="entry name" value="Protein kinase-like (PK-like)"/>
    <property type="match status" value="1"/>
</dbReference>
<keyword evidence="1" id="KW-0808">Transferase</keyword>
<dbReference type="PANTHER" id="PTHR43289">
    <property type="entry name" value="MITOGEN-ACTIVATED PROTEIN KINASE KINASE KINASE 20-RELATED"/>
    <property type="match status" value="1"/>
</dbReference>
<keyword evidence="7" id="KW-0472">Membrane</keyword>
<dbReference type="Gene3D" id="1.10.510.10">
    <property type="entry name" value="Transferase(Phosphotransferase) domain 1"/>
    <property type="match status" value="1"/>
</dbReference>
<evidence type="ECO:0000256" key="2">
    <source>
        <dbReference type="ARBA" id="ARBA00022741"/>
    </source>
</evidence>
<accession>A0ABQ6ZLT9</accession>
<evidence type="ECO:0000256" key="4">
    <source>
        <dbReference type="ARBA" id="ARBA00022840"/>
    </source>
</evidence>
<dbReference type="InterPro" id="IPR011990">
    <property type="entry name" value="TPR-like_helical_dom_sf"/>
</dbReference>
<dbReference type="RefSeq" id="WP_162335927.1">
    <property type="nucleotide sequence ID" value="NZ_JBHSRQ010000007.1"/>
</dbReference>
<keyword evidence="2 5" id="KW-0547">Nucleotide-binding</keyword>
<dbReference type="EMBL" id="PDWW01000001">
    <property type="protein sequence ID" value="KAF1727315.1"/>
    <property type="molecule type" value="Genomic_DNA"/>
</dbReference>
<dbReference type="PROSITE" id="PS00108">
    <property type="entry name" value="PROTEIN_KINASE_ST"/>
    <property type="match status" value="1"/>
</dbReference>
<evidence type="ECO:0000256" key="6">
    <source>
        <dbReference type="SAM" id="MobiDB-lite"/>
    </source>
</evidence>
<sequence length="960" mass="105316">MSDQGDLERRRQALALFREAVEIAPAEREAWLEQACRDDPGLRSAVDALLVADASCTEPFAGDALAWGRAFRDEYGDVARDALVGRSIGPWRITGILGHGGMGAVYRVDRDDGAYTQHAALKLIRAGTDSQAARERFLRERQILARLRHPNIATLLDGGISSEGDPWFVMELVDGQPIDRWCDERQLGLRQRIVLFLQVVDAVRHAHRNLVVHRDLKPSNLLVDAEGRVKLLDFGIAKELADTTRAVTVDRALTFEYASPEQLLDAPITTATDLWQLGVVLHRLLSGAHPFGVTRETPVAHQLQQLDRDPEPLTRAASQASDEQAAHRGGHSPASLARALRGSLAQVVQACLRRDPEARYASADVLANDLRAWLDDRPISAVPLSRTDRARLWLRRNRGIATAAGIVVVALFAGTGVALWQAHEARAQARIAERESETARATLTFLADTLAAAAPEQAMSTEVSVRQLLDQARAKLDGRSLEPQVRQPVQRMLGRLYRSIGDDQQAVKLFAAGLKGVTPQTREEALALADDLVAYSDELGDLERNAESLAAAEQAVALRQRFAPDDPEQQLRAMAHLTLGHVEKYGLEWCRKRAESSLAFAKRLPSPPVDVVLDIYSDISTAANFQNDRRRLLSVSREGLAYADAHGIAVDSPVRRTLVRSLVSGLLLEGNAAEAERVVRQAIADAEKTGGYGGTSATVLYQTLADALLGQGRYRESRDAADRSYALSSQQGEGPRNLAMALANLTAINLMYGDYATALARSTQGVARLDEAAVSPEDTFRRTIERVHARALVANGRFEEAATRLEDLRARAARLDGEDSDEYAQVLGDQLNLHLRTRDAARAAPLLAELRTRMTQRGVADNHEQFGYFFAIEATLDRLRGDPATAERHQREALRRLQASASDVDVAIARATLAGDAAARRDRKEARRLLDEALPVMREALLPAERNRVDAEALASRLQG</sequence>
<dbReference type="PROSITE" id="PS00107">
    <property type="entry name" value="PROTEIN_KINASE_ATP"/>
    <property type="match status" value="1"/>
</dbReference>
<feature type="transmembrane region" description="Helical" evidence="7">
    <location>
        <begin position="399"/>
        <end position="420"/>
    </location>
</feature>
<name>A0ABQ6ZLT9_9GAMM</name>
<dbReference type="Gene3D" id="3.30.200.20">
    <property type="entry name" value="Phosphorylase Kinase, domain 1"/>
    <property type="match status" value="1"/>
</dbReference>
<dbReference type="InterPro" id="IPR011009">
    <property type="entry name" value="Kinase-like_dom_sf"/>
</dbReference>
<evidence type="ECO:0000313" key="10">
    <source>
        <dbReference type="Proteomes" id="UP000781710"/>
    </source>
</evidence>
<keyword evidence="4 5" id="KW-0067">ATP-binding</keyword>
<evidence type="ECO:0000313" key="9">
    <source>
        <dbReference type="EMBL" id="KAF1727315.1"/>
    </source>
</evidence>
<feature type="domain" description="Protein kinase" evidence="8">
    <location>
        <begin position="91"/>
        <end position="374"/>
    </location>
</feature>
<dbReference type="Pfam" id="PF00069">
    <property type="entry name" value="Pkinase"/>
    <property type="match status" value="1"/>
</dbReference>
<dbReference type="SUPFAM" id="SSF48452">
    <property type="entry name" value="TPR-like"/>
    <property type="match status" value="1"/>
</dbReference>
<feature type="binding site" evidence="5">
    <location>
        <position position="122"/>
    </location>
    <ligand>
        <name>ATP</name>
        <dbReference type="ChEBI" id="CHEBI:30616"/>
    </ligand>
</feature>
<keyword evidence="7" id="KW-1133">Transmembrane helix</keyword>
<dbReference type="SMART" id="SM00220">
    <property type="entry name" value="S_TKc"/>
    <property type="match status" value="1"/>
</dbReference>
<dbReference type="InterPro" id="IPR017441">
    <property type="entry name" value="Protein_kinase_ATP_BS"/>
</dbReference>
<dbReference type="PANTHER" id="PTHR43289:SF34">
    <property type="entry name" value="SERINE_THREONINE-PROTEIN KINASE YBDM-RELATED"/>
    <property type="match status" value="1"/>
</dbReference>
<keyword evidence="7" id="KW-0812">Transmembrane</keyword>
<evidence type="ECO:0000259" key="8">
    <source>
        <dbReference type="PROSITE" id="PS50011"/>
    </source>
</evidence>
<evidence type="ECO:0000256" key="7">
    <source>
        <dbReference type="SAM" id="Phobius"/>
    </source>
</evidence>
<organism evidence="9 10">
    <name type="scientific">Pseudoxanthomonas japonensis</name>
    <dbReference type="NCBI Taxonomy" id="69284"/>
    <lineage>
        <taxon>Bacteria</taxon>
        <taxon>Pseudomonadati</taxon>
        <taxon>Pseudomonadota</taxon>
        <taxon>Gammaproteobacteria</taxon>
        <taxon>Lysobacterales</taxon>
        <taxon>Lysobacteraceae</taxon>
        <taxon>Pseudoxanthomonas</taxon>
    </lineage>
</organism>
<evidence type="ECO:0000256" key="3">
    <source>
        <dbReference type="ARBA" id="ARBA00022777"/>
    </source>
</evidence>